<evidence type="ECO:0000256" key="1">
    <source>
        <dbReference type="SAM" id="SignalP"/>
    </source>
</evidence>
<evidence type="ECO:0000313" key="2">
    <source>
        <dbReference type="EMBL" id="PTM96579.1"/>
    </source>
</evidence>
<comment type="caution">
    <text evidence="2">The sequence shown here is derived from an EMBL/GenBank/DDBJ whole genome shotgun (WGS) entry which is preliminary data.</text>
</comment>
<dbReference type="Proteomes" id="UP000241247">
    <property type="component" value="Unassembled WGS sequence"/>
</dbReference>
<feature type="signal peptide" evidence="1">
    <location>
        <begin position="1"/>
        <end position="18"/>
    </location>
</feature>
<dbReference type="EMBL" id="PZZZ01000003">
    <property type="protein sequence ID" value="PTM96579.1"/>
    <property type="molecule type" value="Genomic_DNA"/>
</dbReference>
<organism evidence="2 3">
    <name type="scientific">Mycoplana dimorpha</name>
    <dbReference type="NCBI Taxonomy" id="28320"/>
    <lineage>
        <taxon>Bacteria</taxon>
        <taxon>Pseudomonadati</taxon>
        <taxon>Pseudomonadota</taxon>
        <taxon>Alphaproteobacteria</taxon>
        <taxon>Hyphomicrobiales</taxon>
        <taxon>Rhizobiaceae</taxon>
        <taxon>Mycoplana</taxon>
    </lineage>
</organism>
<dbReference type="RefSeq" id="WP_108002604.1">
    <property type="nucleotide sequence ID" value="NZ_JBHEEX010000002.1"/>
</dbReference>
<protein>
    <recommendedName>
        <fullName evidence="4">Lipoprotein</fullName>
    </recommendedName>
</protein>
<gene>
    <name evidence="2" type="ORF">C7449_103600</name>
</gene>
<keyword evidence="3" id="KW-1185">Reference proteome</keyword>
<feature type="chain" id="PRO_5015452253" description="Lipoprotein" evidence="1">
    <location>
        <begin position="19"/>
        <end position="121"/>
    </location>
</feature>
<reference evidence="2 3" key="1">
    <citation type="submission" date="2018-04" db="EMBL/GenBank/DDBJ databases">
        <title>Genomic Encyclopedia of Type Strains, Phase IV (KMG-IV): sequencing the most valuable type-strain genomes for metagenomic binning, comparative biology and taxonomic classification.</title>
        <authorList>
            <person name="Goeker M."/>
        </authorList>
    </citation>
    <scope>NUCLEOTIDE SEQUENCE [LARGE SCALE GENOMIC DNA]</scope>
    <source>
        <strain evidence="2 3">DSM 7138</strain>
    </source>
</reference>
<keyword evidence="1" id="KW-0732">Signal</keyword>
<dbReference type="OrthoDB" id="7862470at2"/>
<evidence type="ECO:0000313" key="3">
    <source>
        <dbReference type="Proteomes" id="UP000241247"/>
    </source>
</evidence>
<evidence type="ECO:0008006" key="4">
    <source>
        <dbReference type="Google" id="ProtNLM"/>
    </source>
</evidence>
<dbReference type="PROSITE" id="PS51257">
    <property type="entry name" value="PROKAR_LIPOPROTEIN"/>
    <property type="match status" value="1"/>
</dbReference>
<dbReference type="AlphaFoldDB" id="A0A2T5BC72"/>
<name>A0A2T5BC72_MYCDI</name>
<accession>A0A2T5BC72</accession>
<proteinExistence type="predicted"/>
<sequence>MKKLIVIAALCGALSACASKSDTIAASYVSSSLYMNLSCQQLAEEARSVSSRAAAAAGVQDKKAGQDAAVTAVGIVLFWPALFFTKGDGASAAEVARLKGEMQAIEDASRKKGCGLKFQKS</sequence>